<dbReference type="OrthoDB" id="2019491at2759"/>
<dbReference type="Gene3D" id="3.30.160.20">
    <property type="match status" value="1"/>
</dbReference>
<dbReference type="Pfam" id="PF03462">
    <property type="entry name" value="PCRF"/>
    <property type="match status" value="1"/>
</dbReference>
<dbReference type="InterPro" id="IPR000352">
    <property type="entry name" value="Pep_chain_release_fac_I"/>
</dbReference>
<dbReference type="Pfam" id="PF00472">
    <property type="entry name" value="RF-1"/>
    <property type="match status" value="1"/>
</dbReference>
<dbReference type="PANTHER" id="PTHR43804">
    <property type="entry name" value="LD18447P"/>
    <property type="match status" value="1"/>
</dbReference>
<evidence type="ECO:0000313" key="7">
    <source>
        <dbReference type="EMBL" id="VTZ78910.1"/>
    </source>
</evidence>
<keyword evidence="2" id="KW-0488">Methylation</keyword>
<organism evidence="7 8">
    <name type="scientific">Plasmodium yoelii</name>
    <dbReference type="NCBI Taxonomy" id="5861"/>
    <lineage>
        <taxon>Eukaryota</taxon>
        <taxon>Sar</taxon>
        <taxon>Alveolata</taxon>
        <taxon>Apicomplexa</taxon>
        <taxon>Aconoidasida</taxon>
        <taxon>Haemosporida</taxon>
        <taxon>Plasmodiidae</taxon>
        <taxon>Plasmodium</taxon>
        <taxon>Plasmodium (Vinckeia)</taxon>
    </lineage>
</organism>
<feature type="chain" id="PRO_5020402500" evidence="4">
    <location>
        <begin position="22"/>
        <end position="293"/>
    </location>
</feature>
<dbReference type="VEuPathDB" id="PlasmoDB:PY04471"/>
<evidence type="ECO:0000256" key="3">
    <source>
        <dbReference type="ARBA" id="ARBA00022917"/>
    </source>
</evidence>
<feature type="signal peptide" evidence="4">
    <location>
        <begin position="1"/>
        <end position="21"/>
    </location>
</feature>
<dbReference type="AlphaFoldDB" id="A0A4V0KN31"/>
<feature type="domain" description="Prokaryotic-type class I peptide chain release factors" evidence="5">
    <location>
        <begin position="165"/>
        <end position="271"/>
    </location>
</feature>
<dbReference type="VEuPathDB" id="PlasmoDB:PYYM_1017600"/>
<evidence type="ECO:0000256" key="1">
    <source>
        <dbReference type="ARBA" id="ARBA00010835"/>
    </source>
</evidence>
<dbReference type="Gene3D" id="3.30.70.1660">
    <property type="match status" value="1"/>
</dbReference>
<dbReference type="InterPro" id="IPR005139">
    <property type="entry name" value="PCRF"/>
</dbReference>
<dbReference type="GO" id="GO:0003747">
    <property type="term" value="F:translation release factor activity"/>
    <property type="evidence" value="ECO:0007669"/>
    <property type="project" value="InterPro"/>
</dbReference>
<proteinExistence type="inferred from homology"/>
<dbReference type="RefSeq" id="XP_022813303.2">
    <property type="nucleotide sequence ID" value="XM_022956233.2"/>
</dbReference>
<dbReference type="GeneID" id="3790098"/>
<accession>A0A4V0KN31</accession>
<evidence type="ECO:0000313" key="8">
    <source>
        <dbReference type="Proteomes" id="UP000072874"/>
    </source>
</evidence>
<gene>
    <name evidence="7" type="ORF">PY17X_1017600</name>
</gene>
<dbReference type="KEGG" id="pyo:PY17X_1017600"/>
<protein>
    <submittedName>
        <fullName evidence="7">Peptide chain release factor 1, putative</fullName>
    </submittedName>
</protein>
<dbReference type="InterPro" id="IPR045853">
    <property type="entry name" value="Pep_chain_release_fac_I_sf"/>
</dbReference>
<dbReference type="Proteomes" id="UP000072874">
    <property type="component" value="Chromosome 10"/>
</dbReference>
<dbReference type="GO" id="GO:0005737">
    <property type="term" value="C:cytoplasm"/>
    <property type="evidence" value="ECO:0007669"/>
    <property type="project" value="UniProtKB-ARBA"/>
</dbReference>
<reference evidence="7 8" key="1">
    <citation type="journal article" date="2014" name="BMC Biol.">
        <title>A comprehensive evaluation of rodent malaria parasite genomes and gene expression.</title>
        <authorList>
            <person name="Otto T.D."/>
            <person name="Bohme U."/>
            <person name="Jackson A.P."/>
            <person name="Hunt M."/>
            <person name="Franke-Fayard B."/>
            <person name="Hoeijmakers W.A."/>
            <person name="Religa A.A."/>
            <person name="Robertson L."/>
            <person name="Sanders M."/>
            <person name="Ogun S.A."/>
            <person name="Cunningham D."/>
            <person name="Erhart A."/>
            <person name="Billker O."/>
            <person name="Khan S.M."/>
            <person name="Stunnenberg H.G."/>
            <person name="Langhorne J."/>
            <person name="Holder A.A."/>
            <person name="Waters A.P."/>
            <person name="Newbold C.I."/>
            <person name="Pain A."/>
            <person name="Berriman M."/>
            <person name="Janse C.J."/>
        </authorList>
    </citation>
    <scope>NUCLEOTIDE SEQUENCE [LARGE SCALE GENOMIC DNA]</scope>
    <source>
        <strain evidence="7 8">17X</strain>
    </source>
</reference>
<dbReference type="InterPro" id="IPR050057">
    <property type="entry name" value="Prokaryotic/Mito_RF"/>
</dbReference>
<dbReference type="EMBL" id="LM993664">
    <property type="protein sequence ID" value="VTZ78910.1"/>
    <property type="molecule type" value="Genomic_DNA"/>
</dbReference>
<comment type="similarity">
    <text evidence="1">Belongs to the prokaryotic/mitochondrial release factor family.</text>
</comment>
<name>A0A4V0KN31_PLAYE</name>
<evidence type="ECO:0000256" key="2">
    <source>
        <dbReference type="ARBA" id="ARBA00022481"/>
    </source>
</evidence>
<sequence>MSIIYLLCFILFFDFPCLVSSFYINRIRKLCVLRPKRSLNNEKPFLNSENVLNKNHVRIEFRSGIGGDEAELWSNELKKIYQNYAEKKKCTVKSVKDATNSLIIKSPNDVKINKEGEEIQISLYDLFKNESGIHQVKRIPKNENKEKIQSSTATIAVFIQDYANKYEINSKDLKIMTFRSSKPGGQNVNKIESAVRIVHTHTGIQAESQKERTQELNKKIAMKKLTQKIHDLRNREKEQSLQNERSKFTKDCSRSNRIRTYNFFTGYITDHVKNRKYDLMYFEKGKLEYLFNI</sequence>
<keyword evidence="3" id="KW-0648">Protein biosynthesis</keyword>
<dbReference type="SUPFAM" id="SSF75620">
    <property type="entry name" value="Release factor"/>
    <property type="match status" value="1"/>
</dbReference>
<evidence type="ECO:0000256" key="4">
    <source>
        <dbReference type="SAM" id="SignalP"/>
    </source>
</evidence>
<dbReference type="VEuPathDB" id="PlasmoDB:Py17XNL_001002229"/>
<feature type="domain" description="Peptide chain release factor" evidence="6">
    <location>
        <begin position="45"/>
        <end position="155"/>
    </location>
</feature>
<dbReference type="PANTHER" id="PTHR43804:SF7">
    <property type="entry name" value="LD18447P"/>
    <property type="match status" value="1"/>
</dbReference>
<evidence type="ECO:0000259" key="6">
    <source>
        <dbReference type="Pfam" id="PF03462"/>
    </source>
</evidence>
<dbReference type="VEuPathDB" id="PlasmoDB:PY17X_1017600"/>
<evidence type="ECO:0000259" key="5">
    <source>
        <dbReference type="Pfam" id="PF00472"/>
    </source>
</evidence>
<keyword evidence="4" id="KW-0732">Signal</keyword>